<evidence type="ECO:0000256" key="3">
    <source>
        <dbReference type="ARBA" id="ARBA00022679"/>
    </source>
</evidence>
<dbReference type="PROSITE" id="PS50968">
    <property type="entry name" value="BIOTINYL_LIPOYL"/>
    <property type="match status" value="2"/>
</dbReference>
<evidence type="ECO:0000256" key="8">
    <source>
        <dbReference type="ARBA" id="ARBA00048370"/>
    </source>
</evidence>
<evidence type="ECO:0000256" key="9">
    <source>
        <dbReference type="RuleBase" id="RU361137"/>
    </source>
</evidence>
<keyword evidence="4" id="KW-0677">Repeat</keyword>
<dbReference type="InterPro" id="IPR003016">
    <property type="entry name" value="2-oxoA_DH_lipoyl-BS"/>
</dbReference>
<dbReference type="InterPro" id="IPR036625">
    <property type="entry name" value="E3-bd_dom_sf"/>
</dbReference>
<dbReference type="SUPFAM" id="SSF47005">
    <property type="entry name" value="Peripheral subunit-binding domain of 2-oxo acid dehydrogenase complex"/>
    <property type="match status" value="1"/>
</dbReference>
<keyword evidence="6 9" id="KW-0012">Acyltransferase</keyword>
<dbReference type="Gene3D" id="4.10.320.10">
    <property type="entry name" value="E3-binding domain"/>
    <property type="match status" value="1"/>
</dbReference>
<keyword evidence="5 9" id="KW-0450">Lipoyl</keyword>
<dbReference type="PROSITE" id="PS00189">
    <property type="entry name" value="LIPOYL"/>
    <property type="match status" value="2"/>
</dbReference>
<evidence type="ECO:0000313" key="14">
    <source>
        <dbReference type="Proteomes" id="UP000076848"/>
    </source>
</evidence>
<comment type="similarity">
    <text evidence="1 9">Belongs to the 2-oxoacid dehydrogenase family.</text>
</comment>
<feature type="domain" description="Lipoyl-binding" evidence="11">
    <location>
        <begin position="4"/>
        <end position="78"/>
    </location>
</feature>
<name>A0A157SMD3_9BORD</name>
<dbReference type="PROSITE" id="PS51826">
    <property type="entry name" value="PSBD"/>
    <property type="match status" value="1"/>
</dbReference>
<dbReference type="GO" id="GO:0045254">
    <property type="term" value="C:pyruvate dehydrogenase complex"/>
    <property type="evidence" value="ECO:0007669"/>
    <property type="project" value="UniProtKB-UniRule"/>
</dbReference>
<dbReference type="Gene3D" id="2.40.50.100">
    <property type="match status" value="2"/>
</dbReference>
<comment type="catalytic activity">
    <reaction evidence="8 9">
        <text>N(6)-[(R)-dihydrolipoyl]-L-lysyl-[protein] + acetyl-CoA = N(6)-[(R)-S(8)-acetyldihydrolipoyl]-L-lysyl-[protein] + CoA</text>
        <dbReference type="Rhea" id="RHEA:17017"/>
        <dbReference type="Rhea" id="RHEA-COMP:10475"/>
        <dbReference type="Rhea" id="RHEA-COMP:10478"/>
        <dbReference type="ChEBI" id="CHEBI:57287"/>
        <dbReference type="ChEBI" id="CHEBI:57288"/>
        <dbReference type="ChEBI" id="CHEBI:83100"/>
        <dbReference type="ChEBI" id="CHEBI:83111"/>
        <dbReference type="EC" id="2.3.1.12"/>
    </reaction>
</comment>
<accession>A0A157SMD3</accession>
<dbReference type="Pfam" id="PF02817">
    <property type="entry name" value="E3_binding"/>
    <property type="match status" value="1"/>
</dbReference>
<dbReference type="RefSeq" id="WP_066129708.1">
    <property type="nucleotide sequence ID" value="NZ_FKIF01000007.1"/>
</dbReference>
<dbReference type="Pfam" id="PF00198">
    <property type="entry name" value="2-oxoacid_dh"/>
    <property type="match status" value="1"/>
</dbReference>
<comment type="cofactor">
    <cofactor evidence="9">
        <name>(R)-lipoate</name>
        <dbReference type="ChEBI" id="CHEBI:83088"/>
    </cofactor>
    <text evidence="9">Binds 2 lipoyl cofactors covalently.</text>
</comment>
<evidence type="ECO:0000256" key="6">
    <source>
        <dbReference type="ARBA" id="ARBA00023315"/>
    </source>
</evidence>
<dbReference type="SUPFAM" id="SSF51230">
    <property type="entry name" value="Single hybrid motif"/>
    <property type="match status" value="2"/>
</dbReference>
<dbReference type="EC" id="2.3.1.12" evidence="9"/>
<dbReference type="GO" id="GO:0031405">
    <property type="term" value="F:lipoic acid binding"/>
    <property type="evidence" value="ECO:0007669"/>
    <property type="project" value="TreeGrafter"/>
</dbReference>
<dbReference type="PANTHER" id="PTHR43178:SF2">
    <property type="entry name" value="DIHYDROLIPOYLLYSINE-RESIDUE ACETYLTRANSFERASE COMPONENT OF PYRUVATE DEHYDROGENASE COMPLEX"/>
    <property type="match status" value="1"/>
</dbReference>
<dbReference type="InterPro" id="IPR004167">
    <property type="entry name" value="PSBD"/>
</dbReference>
<keyword evidence="14" id="KW-1185">Reference proteome</keyword>
<evidence type="ECO:0000256" key="4">
    <source>
        <dbReference type="ARBA" id="ARBA00022737"/>
    </source>
</evidence>
<evidence type="ECO:0000259" key="12">
    <source>
        <dbReference type="PROSITE" id="PS51826"/>
    </source>
</evidence>
<feature type="domain" description="Peripheral subunit-binding (PSBD)" evidence="12">
    <location>
        <begin position="266"/>
        <end position="303"/>
    </location>
</feature>
<dbReference type="STRING" id="288768.SAMEA3906486_03473"/>
<dbReference type="GO" id="GO:0005737">
    <property type="term" value="C:cytoplasm"/>
    <property type="evidence" value="ECO:0007669"/>
    <property type="project" value="TreeGrafter"/>
</dbReference>
<dbReference type="InterPro" id="IPR000089">
    <property type="entry name" value="Biotin_lipoyl"/>
</dbReference>
<reference evidence="13 14" key="1">
    <citation type="submission" date="2016-04" db="EMBL/GenBank/DDBJ databases">
        <authorList>
            <consortium name="Pathogen Informatics"/>
        </authorList>
    </citation>
    <scope>NUCLEOTIDE SEQUENCE [LARGE SCALE GENOMIC DNA]</scope>
    <source>
        <strain evidence="13 14">H050680373</strain>
    </source>
</reference>
<dbReference type="EMBL" id="FKIF01000007">
    <property type="protein sequence ID" value="SAI71333.1"/>
    <property type="molecule type" value="Genomic_DNA"/>
</dbReference>
<dbReference type="Proteomes" id="UP000076848">
    <property type="component" value="Unassembled WGS sequence"/>
</dbReference>
<evidence type="ECO:0000256" key="2">
    <source>
        <dbReference type="ARBA" id="ARBA00011484"/>
    </source>
</evidence>
<dbReference type="AlphaFoldDB" id="A0A157SMD3"/>
<dbReference type="InterPro" id="IPR006256">
    <property type="entry name" value="AcTrfase_Pyrv_DH_cplx"/>
</dbReference>
<dbReference type="PANTHER" id="PTHR43178">
    <property type="entry name" value="DIHYDROLIPOAMIDE ACETYLTRANSFERASE COMPONENT OF PYRUVATE DEHYDROGENASE COMPLEX"/>
    <property type="match status" value="1"/>
</dbReference>
<evidence type="ECO:0000256" key="5">
    <source>
        <dbReference type="ARBA" id="ARBA00022823"/>
    </source>
</evidence>
<dbReference type="OrthoDB" id="9805770at2"/>
<dbReference type="SUPFAM" id="SSF52777">
    <property type="entry name" value="CoA-dependent acyltransferases"/>
    <property type="match status" value="1"/>
</dbReference>
<dbReference type="InterPro" id="IPR050743">
    <property type="entry name" value="2-oxoacid_DH_E2_comp"/>
</dbReference>
<comment type="subunit">
    <text evidence="2 9">Forms a 24-polypeptide structural core with octahedral symmetry.</text>
</comment>
<feature type="region of interest" description="Disordered" evidence="10">
    <location>
        <begin position="80"/>
        <end position="131"/>
    </location>
</feature>
<dbReference type="FunFam" id="2.40.50.100:FF:000009">
    <property type="entry name" value="Acetyltransferase component of pyruvate dehydrogenase complex"/>
    <property type="match status" value="2"/>
</dbReference>
<dbReference type="GO" id="GO:0004742">
    <property type="term" value="F:dihydrolipoyllysine-residue acetyltransferase activity"/>
    <property type="evidence" value="ECO:0007669"/>
    <property type="project" value="UniProtKB-UniRule"/>
</dbReference>
<organism evidence="13 14">
    <name type="scientific">Bordetella ansorpii</name>
    <dbReference type="NCBI Taxonomy" id="288768"/>
    <lineage>
        <taxon>Bacteria</taxon>
        <taxon>Pseudomonadati</taxon>
        <taxon>Pseudomonadota</taxon>
        <taxon>Betaproteobacteria</taxon>
        <taxon>Burkholderiales</taxon>
        <taxon>Alcaligenaceae</taxon>
        <taxon>Bordetella</taxon>
    </lineage>
</organism>
<dbReference type="InterPro" id="IPR001078">
    <property type="entry name" value="2-oxoacid_DH_actylTfrase"/>
</dbReference>
<evidence type="ECO:0000256" key="7">
    <source>
        <dbReference type="ARBA" id="ARBA00025211"/>
    </source>
</evidence>
<dbReference type="FunFam" id="3.30.559.10:FF:000004">
    <property type="entry name" value="Acetyltransferase component of pyruvate dehydrogenase complex"/>
    <property type="match status" value="1"/>
</dbReference>
<feature type="domain" description="Lipoyl-binding" evidence="11">
    <location>
        <begin position="129"/>
        <end position="203"/>
    </location>
</feature>
<dbReference type="InterPro" id="IPR023213">
    <property type="entry name" value="CAT-like_dom_sf"/>
</dbReference>
<sequence>MSNLVEIKIPDIGDFKEVEVIEVLVAVGDTIKAEQSLITVESDKASMEIPASQGGVVKSIKVNVGDKVAEGSVVVEVESADASAGEASGDARPAAAPAAEAKKEEAPAKAAAPAAAPAQEESPGGASGPVEIEVPDIGDFKEVEVIEVLVAEGDTVKAEQSLITVESDKASMEIPASQGGVVKSIKVKVGDKVAKGSVIVVVEGQGGGAKPAAPQAAAAEAPKAQAAAPAPAKADAAPAAPAKAAPAAALAAALEDAGLPPNKLPHASPSVRKFARELGVNLSRVQGTGAKNRITADDVRGFVKQALASGAGAGQAAAASGSADGAALGLLPWPKVDFTKFGPVEAKPLSRIKKISGANLHRNWVMIPHVTNNDEADITDLEALRVQLNKENEKSGVKVTMLAFVIKAVVAALKKFPEFNASLDGDTLVYKQYFHIGFAADTPNGLVVPVVRDADKKGIFDLARETSELARKARDGKISPADMQGGCFSISSLGGIGGTHFTPIINAPEVAILGLSRSAQKPVWDGKQFVPRLTLPLSLSYDHRVIDGASAARFNAYLGQLLADFRRIAL</sequence>
<dbReference type="InterPro" id="IPR011053">
    <property type="entry name" value="Single_hybrid_motif"/>
</dbReference>
<feature type="compositionally biased region" description="Low complexity" evidence="10">
    <location>
        <begin position="80"/>
        <end position="99"/>
    </location>
</feature>
<dbReference type="NCBIfam" id="TIGR01348">
    <property type="entry name" value="PDHac_trf_long"/>
    <property type="match status" value="1"/>
</dbReference>
<dbReference type="Gene3D" id="3.30.559.10">
    <property type="entry name" value="Chloramphenicol acetyltransferase-like domain"/>
    <property type="match status" value="1"/>
</dbReference>
<evidence type="ECO:0000256" key="10">
    <source>
        <dbReference type="SAM" id="MobiDB-lite"/>
    </source>
</evidence>
<comment type="function">
    <text evidence="7">The pyruvate dehydrogenase complex catalyzes the overall conversion of pyruvate to acetyl-CoA and CO(2). It contains multiple copies of three enzymatic components: pyruvate dehydrogenase (E1), dihydrolipoamide acetyltransferase (E2) and lipoamide dehydrogenase (E3).</text>
</comment>
<evidence type="ECO:0000313" key="13">
    <source>
        <dbReference type="EMBL" id="SAI71333.1"/>
    </source>
</evidence>
<evidence type="ECO:0000256" key="1">
    <source>
        <dbReference type="ARBA" id="ARBA00007317"/>
    </source>
</evidence>
<proteinExistence type="inferred from homology"/>
<feature type="compositionally biased region" description="Low complexity" evidence="10">
    <location>
        <begin position="108"/>
        <end position="124"/>
    </location>
</feature>
<protein>
    <recommendedName>
        <fullName evidence="9">Acetyltransferase component of pyruvate dehydrogenase complex</fullName>
        <ecNumber evidence="9">2.3.1.12</ecNumber>
    </recommendedName>
</protein>
<dbReference type="Pfam" id="PF00364">
    <property type="entry name" value="Biotin_lipoyl"/>
    <property type="match status" value="2"/>
</dbReference>
<evidence type="ECO:0000259" key="11">
    <source>
        <dbReference type="PROSITE" id="PS50968"/>
    </source>
</evidence>
<dbReference type="CDD" id="cd06849">
    <property type="entry name" value="lipoyl_domain"/>
    <property type="match status" value="2"/>
</dbReference>
<keyword evidence="3 9" id="KW-0808">Transferase</keyword>
<gene>
    <name evidence="13" type="primary">aceF</name>
    <name evidence="13" type="ORF">SAMEA3906486_03473</name>
</gene>
<dbReference type="GO" id="GO:0006086">
    <property type="term" value="P:pyruvate decarboxylation to acetyl-CoA"/>
    <property type="evidence" value="ECO:0007669"/>
    <property type="project" value="UniProtKB-UniRule"/>
</dbReference>